<evidence type="ECO:0000313" key="2">
    <source>
        <dbReference type="Proteomes" id="UP001152795"/>
    </source>
</evidence>
<dbReference type="PANTHER" id="PTHR33845">
    <property type="entry name" value="C2H2-TYPE DOMAIN-CONTAINING PROTEIN"/>
    <property type="match status" value="1"/>
</dbReference>
<organism evidence="1 2">
    <name type="scientific">Paramuricea clavata</name>
    <name type="common">Red gorgonian</name>
    <name type="synonym">Violescent sea-whip</name>
    <dbReference type="NCBI Taxonomy" id="317549"/>
    <lineage>
        <taxon>Eukaryota</taxon>
        <taxon>Metazoa</taxon>
        <taxon>Cnidaria</taxon>
        <taxon>Anthozoa</taxon>
        <taxon>Octocorallia</taxon>
        <taxon>Malacalcyonacea</taxon>
        <taxon>Plexauridae</taxon>
        <taxon>Paramuricea</taxon>
    </lineage>
</organism>
<gene>
    <name evidence="1" type="ORF">PACLA_8A082968</name>
</gene>
<reference evidence="1" key="1">
    <citation type="submission" date="2020-04" db="EMBL/GenBank/DDBJ databases">
        <authorList>
            <person name="Alioto T."/>
            <person name="Alioto T."/>
            <person name="Gomez Garrido J."/>
        </authorList>
    </citation>
    <scope>NUCLEOTIDE SEQUENCE</scope>
    <source>
        <strain evidence="1">A484AB</strain>
    </source>
</reference>
<keyword evidence="2" id="KW-1185">Reference proteome</keyword>
<sequence>VTTLRQLYFSKAFDTVLYSTILRKLHSQDDTVSNTTNYADDTTIYAHFLITFQLSRTLDSLMSCLSVGFQFWSTITIIICPASITFYNPSRKDMKMEKSDEICWWSHIRRLHHRQACKSNPKEKFKSDIDHIRHIRGKLGNQKLAKMRAVKLYNGFLFKMIDKNGFSEEAKRHNLAMENLTAEREKWGANVEISPEFYKKVQKCVYINEFHVKMAAIFQSQKQITTQSLRTYTSCVTKFFILLFRQHCIELKGYKGASGKRAASGVSLSPTQVWILGYYTRRKLEKVTISLSTVCSNCRKSHKKYVDEETDRDGGNKRALSSITLLKTRTGHQKITTDDDVSYGTRYQKHCTKTEFSPLSRATLFRILNVREASQRKSLYGLDNTAADGSSAFDSMENILNSLQQASNEKISWYEETRKSLRAGKKYLKTDFRVHRKETESPCPDHCRKEKQSDWFAQHISSSLERYDFSEPQYGKDVCDRILCPMKESIRRFCNEGHDVIRAKDMREALQQRPVKGTTSFVNSHEDKGIRIWKAFSVEFGNVTVHKTLPMAKFDLGERTGEKADSQQVALDMRNARNEDGDRLFQRDQWFAKNQVKSFFSRLAAARRKNVGTNDSEDDLVSLSEIDDVSGNHWMEELESLEEEQERCSLLEAVESQMGVTHPIIYDTYDLCECNEQNRLNVFKIVMLKEICSTFDIGFKSRETKGMLIAKLKEMLDQCDFITINEVSLQLFGSYMNRQSKAAEDKFKKLWADKSQIYLQIGSRKIETAANVYGDDEADRNWREADR</sequence>
<dbReference type="PANTHER" id="PTHR33845:SF1">
    <property type="entry name" value="C2H2-TYPE DOMAIN-CONTAINING PROTEIN"/>
    <property type="match status" value="1"/>
</dbReference>
<feature type="non-terminal residue" evidence="1">
    <location>
        <position position="1"/>
    </location>
</feature>
<comment type="caution">
    <text evidence="1">The sequence shown here is derived from an EMBL/GenBank/DDBJ whole genome shotgun (WGS) entry which is preliminary data.</text>
</comment>
<proteinExistence type="predicted"/>
<dbReference type="EMBL" id="CACRXK020011979">
    <property type="protein sequence ID" value="CAB4022439.1"/>
    <property type="molecule type" value="Genomic_DNA"/>
</dbReference>
<dbReference type="Proteomes" id="UP001152795">
    <property type="component" value="Unassembled WGS sequence"/>
</dbReference>
<evidence type="ECO:0000313" key="1">
    <source>
        <dbReference type="EMBL" id="CAB4022439.1"/>
    </source>
</evidence>
<protein>
    <submittedName>
        <fullName evidence="1">Uncharacterized protein</fullName>
    </submittedName>
</protein>
<feature type="non-terminal residue" evidence="1">
    <location>
        <position position="787"/>
    </location>
</feature>
<dbReference type="AlphaFoldDB" id="A0A6S7J006"/>
<accession>A0A6S7J006</accession>
<name>A0A6S7J006_PARCT</name>